<dbReference type="EMBL" id="JACGCM010000779">
    <property type="protein sequence ID" value="KAF6166754.1"/>
    <property type="molecule type" value="Genomic_DNA"/>
</dbReference>
<proteinExistence type="predicted"/>
<organism evidence="1 2">
    <name type="scientific">Kingdonia uniflora</name>
    <dbReference type="NCBI Taxonomy" id="39325"/>
    <lineage>
        <taxon>Eukaryota</taxon>
        <taxon>Viridiplantae</taxon>
        <taxon>Streptophyta</taxon>
        <taxon>Embryophyta</taxon>
        <taxon>Tracheophyta</taxon>
        <taxon>Spermatophyta</taxon>
        <taxon>Magnoliopsida</taxon>
        <taxon>Ranunculales</taxon>
        <taxon>Circaeasteraceae</taxon>
        <taxon>Kingdonia</taxon>
    </lineage>
</organism>
<dbReference type="AlphaFoldDB" id="A0A7J7NIE9"/>
<protein>
    <submittedName>
        <fullName evidence="1">Uncharacterized protein</fullName>
    </submittedName>
</protein>
<name>A0A7J7NIE9_9MAGN</name>
<dbReference type="OrthoDB" id="1934760at2759"/>
<dbReference type="Proteomes" id="UP000541444">
    <property type="component" value="Unassembled WGS sequence"/>
</dbReference>
<comment type="caution">
    <text evidence="1">The sequence shown here is derived from an EMBL/GenBank/DDBJ whole genome shotgun (WGS) entry which is preliminary data.</text>
</comment>
<feature type="non-terminal residue" evidence="1">
    <location>
        <position position="1"/>
    </location>
</feature>
<accession>A0A7J7NIE9</accession>
<evidence type="ECO:0000313" key="1">
    <source>
        <dbReference type="EMBL" id="KAF6166754.1"/>
    </source>
</evidence>
<gene>
    <name evidence="1" type="ORF">GIB67_005630</name>
</gene>
<reference evidence="1 2" key="1">
    <citation type="journal article" date="2020" name="IScience">
        <title>Genome Sequencing of the Endangered Kingdonia uniflora (Circaeasteraceae, Ranunculales) Reveals Potential Mechanisms of Evolutionary Specialization.</title>
        <authorList>
            <person name="Sun Y."/>
            <person name="Deng T."/>
            <person name="Zhang A."/>
            <person name="Moore M.J."/>
            <person name="Landis J.B."/>
            <person name="Lin N."/>
            <person name="Zhang H."/>
            <person name="Zhang X."/>
            <person name="Huang J."/>
            <person name="Zhang X."/>
            <person name="Sun H."/>
            <person name="Wang H."/>
        </authorList>
    </citation>
    <scope>NUCLEOTIDE SEQUENCE [LARGE SCALE GENOMIC DNA]</scope>
    <source>
        <strain evidence="1">TB1705</strain>
        <tissue evidence="1">Leaf</tissue>
    </source>
</reference>
<sequence>NGIQDFHLVDRIVCYGEMLTDFVPTVGRVSLAEALAFRKAAGDVPEDIVVGISRLEAFCKDGGKRRRSKGECDFMLFRNPSTDLLLCKSELDVDLMKKVKLT</sequence>
<evidence type="ECO:0000313" key="2">
    <source>
        <dbReference type="Proteomes" id="UP000541444"/>
    </source>
</evidence>
<keyword evidence="2" id="KW-1185">Reference proteome</keyword>